<dbReference type="EMBL" id="JACSQD010000005">
    <property type="protein sequence ID" value="MBD7995880.1"/>
    <property type="molecule type" value="Genomic_DNA"/>
</dbReference>
<comment type="caution">
    <text evidence="3">The sequence shown here is derived from an EMBL/GenBank/DDBJ whole genome shotgun (WGS) entry which is preliminary data.</text>
</comment>
<dbReference type="InterPro" id="IPR009839">
    <property type="entry name" value="SseB_N"/>
</dbReference>
<gene>
    <name evidence="3" type="ORF">H9639_11280</name>
</gene>
<evidence type="ECO:0000259" key="2">
    <source>
        <dbReference type="Pfam" id="PF07179"/>
    </source>
</evidence>
<feature type="region of interest" description="Disordered" evidence="1">
    <location>
        <begin position="16"/>
        <end position="49"/>
    </location>
</feature>
<name>A0ABR8UU17_9MICC</name>
<evidence type="ECO:0000313" key="3">
    <source>
        <dbReference type="EMBL" id="MBD7995880.1"/>
    </source>
</evidence>
<organism evidence="3 4">
    <name type="scientific">Arthrobacter gallicola</name>
    <dbReference type="NCBI Taxonomy" id="2762225"/>
    <lineage>
        <taxon>Bacteria</taxon>
        <taxon>Bacillati</taxon>
        <taxon>Actinomycetota</taxon>
        <taxon>Actinomycetes</taxon>
        <taxon>Micrococcales</taxon>
        <taxon>Micrococcaceae</taxon>
        <taxon>Arthrobacter</taxon>
    </lineage>
</organism>
<dbReference type="Pfam" id="PF07179">
    <property type="entry name" value="SseB"/>
    <property type="match status" value="1"/>
</dbReference>
<dbReference type="RefSeq" id="WP_191808183.1">
    <property type="nucleotide sequence ID" value="NZ_JACSQD010000005.1"/>
</dbReference>
<feature type="compositionally biased region" description="Low complexity" evidence="1">
    <location>
        <begin position="16"/>
        <end position="25"/>
    </location>
</feature>
<accession>A0ABR8UU17</accession>
<proteinExistence type="predicted"/>
<keyword evidence="4" id="KW-1185">Reference proteome</keyword>
<protein>
    <submittedName>
        <fullName evidence="3">SseB family protein</fullName>
    </submittedName>
</protein>
<evidence type="ECO:0000313" key="4">
    <source>
        <dbReference type="Proteomes" id="UP000609874"/>
    </source>
</evidence>
<evidence type="ECO:0000256" key="1">
    <source>
        <dbReference type="SAM" id="MobiDB-lite"/>
    </source>
</evidence>
<dbReference type="Proteomes" id="UP000609874">
    <property type="component" value="Unassembled WGS sequence"/>
</dbReference>
<sequence length="282" mass="29052">MAKRELPGHIAAALAGAGGATDSAGQPWAGRSLEGDGNPLHQFDKDDGKPDAGYTAALEALVAGKGTEAEVVASLATARVYVAIIATLGEEAESEHGLTADKEADLALVTLTAPDGRKALPVFSSVDSLSRWHPQARPVAVYAPRAALSAVAEEAQLLVIDPGSDMTFVVRRPATWALAQQREWVPSYTDGSLTAIVSDAAAAQPAVRQVQLSAAGGVASRTADGTLVSGGGAGPELRVTLQLVPGLAQEDVQTVAAALQRSLAAHPEFVERVDSLELKITR</sequence>
<reference evidence="3 4" key="1">
    <citation type="submission" date="2020-08" db="EMBL/GenBank/DDBJ databases">
        <title>A Genomic Blueprint of the Chicken Gut Microbiome.</title>
        <authorList>
            <person name="Gilroy R."/>
            <person name="Ravi A."/>
            <person name="Getino M."/>
            <person name="Pursley I."/>
            <person name="Horton D.L."/>
            <person name="Alikhan N.-F."/>
            <person name="Baker D."/>
            <person name="Gharbi K."/>
            <person name="Hall N."/>
            <person name="Watson M."/>
            <person name="Adriaenssens E.M."/>
            <person name="Foster-Nyarko E."/>
            <person name="Jarju S."/>
            <person name="Secka A."/>
            <person name="Antonio M."/>
            <person name="Oren A."/>
            <person name="Chaudhuri R."/>
            <person name="La Ragione R.M."/>
            <person name="Hildebrand F."/>
            <person name="Pallen M.J."/>
        </authorList>
    </citation>
    <scope>NUCLEOTIDE SEQUENCE [LARGE SCALE GENOMIC DNA]</scope>
    <source>
        <strain evidence="3 4">Sa2CUA1</strain>
    </source>
</reference>
<feature type="domain" description="SseB protein N-terminal" evidence="2">
    <location>
        <begin position="56"/>
        <end position="175"/>
    </location>
</feature>